<keyword evidence="6" id="KW-0746">Sphingolipid metabolism</keyword>
<keyword evidence="8" id="KW-0443">Lipid metabolism</keyword>
<comment type="subcellular location">
    <subcellularLocation>
        <location evidence="1">Endoplasmic reticulum</location>
    </subcellularLocation>
</comment>
<dbReference type="InParanoid" id="A0A1V8T0R0"/>
<evidence type="ECO:0000256" key="5">
    <source>
        <dbReference type="ARBA" id="ARBA00022857"/>
    </source>
</evidence>
<protein>
    <recommendedName>
        <fullName evidence="9">3-dehydrosphinganine reductase</fullName>
        <ecNumber evidence="9">1.1.1.102</ecNumber>
    </recommendedName>
</protein>
<evidence type="ECO:0000313" key="14">
    <source>
        <dbReference type="Proteomes" id="UP000192596"/>
    </source>
</evidence>
<evidence type="ECO:0000256" key="6">
    <source>
        <dbReference type="ARBA" id="ARBA00022919"/>
    </source>
</evidence>
<keyword evidence="14" id="KW-1185">Reference proteome</keyword>
<dbReference type="GO" id="GO:0005789">
    <property type="term" value="C:endoplasmic reticulum membrane"/>
    <property type="evidence" value="ECO:0007669"/>
    <property type="project" value="TreeGrafter"/>
</dbReference>
<sequence>MAYGLYIFSALIIAQFTALALEAMGFFGSKKDFEVEGKTVLITGGSRGMGKAVAKLLASKGANVVIVARDEGKLASAFKEISHLIDLLQAAAKSPSIQRFNAISADVTRPSENKRILAETTAWNHNQPPDIVWQIAGSSTPGLFLETPIEALHAQMDLNYWAATYLSHATLKAWTTPASMSTNRTATGTRHLILTSSSAALCGVAGYTPYSPPKAAMRSLADNLKSELNLYNGARQSPDREIRASAPERDIAVHLILPGTIESPGRITENRTKHPVTAILESGDPVQSEDEVAAIAVKALEAGGYLITTNWLGHLMRAGMLGGSPRNRVVWDTVLGWVVGVAYAFIVPDMEGKVWKYGRETGLGKADGEEK</sequence>
<name>A0A1V8T0R0_9PEZI</name>
<evidence type="ECO:0000256" key="4">
    <source>
        <dbReference type="ARBA" id="ARBA00022824"/>
    </source>
</evidence>
<evidence type="ECO:0000256" key="7">
    <source>
        <dbReference type="ARBA" id="ARBA00023002"/>
    </source>
</evidence>
<comment type="caution">
    <text evidence="13">The sequence shown here is derived from an EMBL/GenBank/DDBJ whole genome shotgun (WGS) entry which is preliminary data.</text>
</comment>
<evidence type="ECO:0000256" key="2">
    <source>
        <dbReference type="ARBA" id="ARBA00004760"/>
    </source>
</evidence>
<dbReference type="InterPro" id="IPR002347">
    <property type="entry name" value="SDR_fam"/>
</dbReference>
<evidence type="ECO:0000256" key="3">
    <source>
        <dbReference type="ARBA" id="ARBA00004991"/>
    </source>
</evidence>
<dbReference type="GO" id="GO:0047560">
    <property type="term" value="F:3-dehydrosphinganine reductase activity"/>
    <property type="evidence" value="ECO:0007669"/>
    <property type="project" value="UniProtKB-EC"/>
</dbReference>
<comment type="pathway">
    <text evidence="2">Lipid metabolism; sphingolipid metabolism.</text>
</comment>
<dbReference type="Proteomes" id="UP000192596">
    <property type="component" value="Unassembled WGS sequence"/>
</dbReference>
<evidence type="ECO:0000256" key="8">
    <source>
        <dbReference type="ARBA" id="ARBA00023098"/>
    </source>
</evidence>
<keyword evidence="7" id="KW-0560">Oxidoreductase</keyword>
<keyword evidence="4" id="KW-0256">Endoplasmic reticulum</keyword>
<dbReference type="SUPFAM" id="SSF51735">
    <property type="entry name" value="NAD(P)-binding Rossmann-fold domains"/>
    <property type="match status" value="1"/>
</dbReference>
<dbReference type="FunCoup" id="A0A1V8T0R0">
    <property type="interactions" value="174"/>
</dbReference>
<feature type="transmembrane region" description="Helical" evidence="12">
    <location>
        <begin position="6"/>
        <end position="28"/>
    </location>
</feature>
<evidence type="ECO:0000256" key="9">
    <source>
        <dbReference type="ARBA" id="ARBA00026112"/>
    </source>
</evidence>
<dbReference type="EMBL" id="NAJO01000020">
    <property type="protein sequence ID" value="OQO04914.1"/>
    <property type="molecule type" value="Genomic_DNA"/>
</dbReference>
<dbReference type="Pfam" id="PF00106">
    <property type="entry name" value="adh_short"/>
    <property type="match status" value="1"/>
</dbReference>
<keyword evidence="5" id="KW-0521">NADP</keyword>
<dbReference type="AlphaFoldDB" id="A0A1V8T0R0"/>
<gene>
    <name evidence="13" type="ORF">B0A48_07932</name>
</gene>
<evidence type="ECO:0000256" key="11">
    <source>
        <dbReference type="ARBA" id="ARBA00048930"/>
    </source>
</evidence>
<evidence type="ECO:0000256" key="12">
    <source>
        <dbReference type="SAM" id="Phobius"/>
    </source>
</evidence>
<keyword evidence="12" id="KW-1133">Transmembrane helix</keyword>
<keyword evidence="12" id="KW-0472">Membrane</keyword>
<dbReference type="PANTHER" id="PTHR43550">
    <property type="entry name" value="3-KETODIHYDROSPHINGOSINE REDUCTASE"/>
    <property type="match status" value="1"/>
</dbReference>
<reference evidence="14" key="1">
    <citation type="submission" date="2017-03" db="EMBL/GenBank/DDBJ databases">
        <title>Genomes of endolithic fungi from Antarctica.</title>
        <authorList>
            <person name="Coleine C."/>
            <person name="Masonjones S."/>
            <person name="Stajich J.E."/>
        </authorList>
    </citation>
    <scope>NUCLEOTIDE SEQUENCE [LARGE SCALE GENOMIC DNA]</scope>
    <source>
        <strain evidence="14">CCFEE 5527</strain>
    </source>
</reference>
<comment type="catalytic activity">
    <reaction evidence="11">
        <text>sphinganine + NADP(+) = 3-oxosphinganine + NADPH + H(+)</text>
        <dbReference type="Rhea" id="RHEA:22640"/>
        <dbReference type="ChEBI" id="CHEBI:15378"/>
        <dbReference type="ChEBI" id="CHEBI:57783"/>
        <dbReference type="ChEBI" id="CHEBI:57817"/>
        <dbReference type="ChEBI" id="CHEBI:58299"/>
        <dbReference type="ChEBI" id="CHEBI:58349"/>
        <dbReference type="EC" id="1.1.1.102"/>
    </reaction>
    <physiologicalReaction direction="right-to-left" evidence="11">
        <dbReference type="Rhea" id="RHEA:22642"/>
    </physiologicalReaction>
</comment>
<proteinExistence type="predicted"/>
<dbReference type="GO" id="GO:0006666">
    <property type="term" value="P:3-keto-sphinganine metabolic process"/>
    <property type="evidence" value="ECO:0007669"/>
    <property type="project" value="InterPro"/>
</dbReference>
<evidence type="ECO:0000313" key="13">
    <source>
        <dbReference type="EMBL" id="OQO04914.1"/>
    </source>
</evidence>
<dbReference type="PANTHER" id="PTHR43550:SF3">
    <property type="entry name" value="3-KETODIHYDROSPHINGOSINE REDUCTASE"/>
    <property type="match status" value="1"/>
</dbReference>
<dbReference type="OrthoDB" id="10267115at2759"/>
<dbReference type="PRINTS" id="PR00081">
    <property type="entry name" value="GDHRDH"/>
</dbReference>
<evidence type="ECO:0000256" key="10">
    <source>
        <dbReference type="ARBA" id="ARBA00044737"/>
    </source>
</evidence>
<dbReference type="EC" id="1.1.1.102" evidence="9"/>
<dbReference type="Gene3D" id="3.40.50.720">
    <property type="entry name" value="NAD(P)-binding Rossmann-like Domain"/>
    <property type="match status" value="1"/>
</dbReference>
<dbReference type="GO" id="GO:0030148">
    <property type="term" value="P:sphingolipid biosynthetic process"/>
    <property type="evidence" value="ECO:0007669"/>
    <property type="project" value="InterPro"/>
</dbReference>
<comment type="function">
    <text evidence="10">Catalyzes the reduction of 3'-oxosphinganine (3-ketodihydrosphingosine/KDS) to sphinganine (dihydrosphingosine/DHS), the second step of de novo sphingolipid biosynthesis.</text>
</comment>
<dbReference type="CDD" id="cd08939">
    <property type="entry name" value="KDSR-like_SDR_c"/>
    <property type="match status" value="1"/>
</dbReference>
<organism evidence="13 14">
    <name type="scientific">Cryoendolithus antarcticus</name>
    <dbReference type="NCBI Taxonomy" id="1507870"/>
    <lineage>
        <taxon>Eukaryota</taxon>
        <taxon>Fungi</taxon>
        <taxon>Dikarya</taxon>
        <taxon>Ascomycota</taxon>
        <taxon>Pezizomycotina</taxon>
        <taxon>Dothideomycetes</taxon>
        <taxon>Dothideomycetidae</taxon>
        <taxon>Cladosporiales</taxon>
        <taxon>Cladosporiaceae</taxon>
        <taxon>Cryoendolithus</taxon>
    </lineage>
</organism>
<comment type="pathway">
    <text evidence="3">Sphingolipid metabolism.</text>
</comment>
<dbReference type="InterPro" id="IPR045022">
    <property type="entry name" value="KDSR-like"/>
</dbReference>
<accession>A0A1V8T0R0</accession>
<dbReference type="STRING" id="1507870.A0A1V8T0R0"/>
<dbReference type="InterPro" id="IPR036291">
    <property type="entry name" value="NAD(P)-bd_dom_sf"/>
</dbReference>
<keyword evidence="12" id="KW-0812">Transmembrane</keyword>
<evidence type="ECO:0000256" key="1">
    <source>
        <dbReference type="ARBA" id="ARBA00004240"/>
    </source>
</evidence>